<dbReference type="CDD" id="cd00190">
    <property type="entry name" value="Tryp_SPc"/>
    <property type="match status" value="1"/>
</dbReference>
<reference evidence="8" key="1">
    <citation type="submission" date="2022-08" db="UniProtKB">
        <authorList>
            <consortium name="EnsemblMetazoa"/>
        </authorList>
    </citation>
    <scope>IDENTIFICATION</scope>
    <source>
        <strain evidence="8">05x7-T-G4-1.051#20</strain>
    </source>
</reference>
<dbReference type="EnsemblMetazoa" id="G363.1">
    <property type="protein sequence ID" value="G363.1:cds"/>
    <property type="gene ID" value="G363"/>
</dbReference>
<keyword evidence="6" id="KW-0732">Signal</keyword>
<dbReference type="GO" id="GO:0006508">
    <property type="term" value="P:proteolysis"/>
    <property type="evidence" value="ECO:0007669"/>
    <property type="project" value="UniProtKB-KW"/>
</dbReference>
<evidence type="ECO:0000256" key="5">
    <source>
        <dbReference type="RuleBase" id="RU363034"/>
    </source>
</evidence>
<dbReference type="InterPro" id="IPR043504">
    <property type="entry name" value="Peptidase_S1_PA_chymotrypsin"/>
</dbReference>
<evidence type="ECO:0000256" key="6">
    <source>
        <dbReference type="SAM" id="SignalP"/>
    </source>
</evidence>
<accession>A0A8W8N228</accession>
<keyword evidence="1 5" id="KW-0645">Protease</keyword>
<dbReference type="InterPro" id="IPR009003">
    <property type="entry name" value="Peptidase_S1_PA"/>
</dbReference>
<feature type="signal peptide" evidence="6">
    <location>
        <begin position="1"/>
        <end position="15"/>
    </location>
</feature>
<dbReference type="SMART" id="SM00020">
    <property type="entry name" value="Tryp_SPc"/>
    <property type="match status" value="1"/>
</dbReference>
<dbReference type="PROSITE" id="PS00134">
    <property type="entry name" value="TRYPSIN_HIS"/>
    <property type="match status" value="1"/>
</dbReference>
<evidence type="ECO:0000256" key="2">
    <source>
        <dbReference type="ARBA" id="ARBA00022801"/>
    </source>
</evidence>
<organism evidence="8 9">
    <name type="scientific">Magallana gigas</name>
    <name type="common">Pacific oyster</name>
    <name type="synonym">Crassostrea gigas</name>
    <dbReference type="NCBI Taxonomy" id="29159"/>
    <lineage>
        <taxon>Eukaryota</taxon>
        <taxon>Metazoa</taxon>
        <taxon>Spiralia</taxon>
        <taxon>Lophotrochozoa</taxon>
        <taxon>Mollusca</taxon>
        <taxon>Bivalvia</taxon>
        <taxon>Autobranchia</taxon>
        <taxon>Pteriomorphia</taxon>
        <taxon>Ostreida</taxon>
        <taxon>Ostreoidea</taxon>
        <taxon>Ostreidae</taxon>
        <taxon>Magallana</taxon>
    </lineage>
</organism>
<dbReference type="EnsemblMetazoa" id="G363.2">
    <property type="protein sequence ID" value="G363.2:cds"/>
    <property type="gene ID" value="G363"/>
</dbReference>
<evidence type="ECO:0000256" key="4">
    <source>
        <dbReference type="ARBA" id="ARBA00023157"/>
    </source>
</evidence>
<dbReference type="GO" id="GO:0004252">
    <property type="term" value="F:serine-type endopeptidase activity"/>
    <property type="evidence" value="ECO:0007669"/>
    <property type="project" value="InterPro"/>
</dbReference>
<keyword evidence="3 5" id="KW-0720">Serine protease</keyword>
<dbReference type="PRINTS" id="PR00722">
    <property type="entry name" value="CHYMOTRYPSIN"/>
</dbReference>
<dbReference type="OrthoDB" id="9425590at2759"/>
<keyword evidence="4" id="KW-1015">Disulfide bond</keyword>
<dbReference type="Pfam" id="PF00089">
    <property type="entry name" value="Trypsin"/>
    <property type="match status" value="1"/>
</dbReference>
<dbReference type="InterPro" id="IPR018114">
    <property type="entry name" value="TRYPSIN_HIS"/>
</dbReference>
<dbReference type="Gene3D" id="2.40.10.10">
    <property type="entry name" value="Trypsin-like serine proteases"/>
    <property type="match status" value="1"/>
</dbReference>
<evidence type="ECO:0000256" key="3">
    <source>
        <dbReference type="ARBA" id="ARBA00022825"/>
    </source>
</evidence>
<dbReference type="InterPro" id="IPR033116">
    <property type="entry name" value="TRYPSIN_SER"/>
</dbReference>
<protein>
    <recommendedName>
        <fullName evidence="7">Peptidase S1 domain-containing protein</fullName>
    </recommendedName>
</protein>
<dbReference type="PROSITE" id="PS50240">
    <property type="entry name" value="TRYPSIN_DOM"/>
    <property type="match status" value="1"/>
</dbReference>
<keyword evidence="9" id="KW-1185">Reference proteome</keyword>
<evidence type="ECO:0000259" key="7">
    <source>
        <dbReference type="PROSITE" id="PS50240"/>
    </source>
</evidence>
<evidence type="ECO:0000313" key="8">
    <source>
        <dbReference type="EnsemblMetazoa" id="G363.1:cds"/>
    </source>
</evidence>
<dbReference type="PANTHER" id="PTHR24252">
    <property type="entry name" value="ACROSIN-RELATED"/>
    <property type="match status" value="1"/>
</dbReference>
<dbReference type="PANTHER" id="PTHR24252:SF7">
    <property type="entry name" value="HYALIN"/>
    <property type="match status" value="1"/>
</dbReference>
<dbReference type="SUPFAM" id="SSF50494">
    <property type="entry name" value="Trypsin-like serine proteases"/>
    <property type="match status" value="1"/>
</dbReference>
<dbReference type="PROSITE" id="PS00135">
    <property type="entry name" value="TRYPSIN_SER"/>
    <property type="match status" value="1"/>
</dbReference>
<dbReference type="AlphaFoldDB" id="A0A8W8N228"/>
<proteinExistence type="predicted"/>
<dbReference type="OMA" id="WQISLEY"/>
<evidence type="ECO:0000256" key="1">
    <source>
        <dbReference type="ARBA" id="ARBA00022670"/>
    </source>
</evidence>
<name>A0A8W8N228_MAGGI</name>
<dbReference type="InterPro" id="IPR001314">
    <property type="entry name" value="Peptidase_S1A"/>
</dbReference>
<feature type="chain" id="PRO_5042431997" description="Peptidase S1 domain-containing protein" evidence="6">
    <location>
        <begin position="16"/>
        <end position="277"/>
    </location>
</feature>
<dbReference type="Proteomes" id="UP000005408">
    <property type="component" value="Unassembled WGS sequence"/>
</dbReference>
<feature type="domain" description="Peptidase S1" evidence="7">
    <location>
        <begin position="44"/>
        <end position="277"/>
    </location>
</feature>
<dbReference type="FunFam" id="2.40.10.10:FF:000003">
    <property type="entry name" value="Transmembrane serine protease 3"/>
    <property type="match status" value="1"/>
</dbReference>
<evidence type="ECO:0000313" key="9">
    <source>
        <dbReference type="Proteomes" id="UP000005408"/>
    </source>
</evidence>
<sequence>MWILILASALAFASAKPHVNVQTDSRNQACGTPSGVPNGLSQYIVGGSIANTDAWPWQISLEYNGRHICGGTLIRNTAGNLVVVTAAHCVDGSLGNANNLRVKVGEMRLSQNVGQRMAVAEVRKHRSYNSATINNDIAILTFTTQPTEGSNVMPACMPSRDHGVNELSYVTGWGTTSEGGSTTDRLMEVSKPILADSACSSYLGTSYKSATMLCAGFAEGGADACQGDSGGPLVAQRNGIWELAGVVSWGYGCARPELPGVYADTWNFVSWIQANWS</sequence>
<keyword evidence="2 5" id="KW-0378">Hydrolase</keyword>
<dbReference type="InterPro" id="IPR001254">
    <property type="entry name" value="Trypsin_dom"/>
</dbReference>